<name>A0AAW7HZ40_9PSED</name>
<dbReference type="GeneID" id="301708151"/>
<proteinExistence type="predicted"/>
<dbReference type="EMBL" id="JAJSRF020000001">
    <property type="protein sequence ID" value="MDM3954354.1"/>
    <property type="molecule type" value="Genomic_DNA"/>
</dbReference>
<evidence type="ECO:0000313" key="1">
    <source>
        <dbReference type="EMBL" id="MDM3954354.1"/>
    </source>
</evidence>
<comment type="caution">
    <text evidence="1">The sequence shown here is derived from an EMBL/GenBank/DDBJ whole genome shotgun (WGS) entry which is preliminary data.</text>
</comment>
<protein>
    <submittedName>
        <fullName evidence="1">RHS repeat-associated core domain-containing protein</fullName>
    </submittedName>
</protein>
<dbReference type="Gene3D" id="2.180.10.10">
    <property type="entry name" value="RHS repeat-associated core"/>
    <property type="match status" value="1"/>
</dbReference>
<dbReference type="Proteomes" id="UP001165439">
    <property type="component" value="Unassembled WGS sequence"/>
</dbReference>
<evidence type="ECO:0000313" key="2">
    <source>
        <dbReference type="Proteomes" id="UP001165439"/>
    </source>
</evidence>
<reference evidence="1" key="1">
    <citation type="submission" date="2023-06" db="EMBL/GenBank/DDBJ databases">
        <title>MBL-encoding genomic islands in Pseudomonas spp. in Poland.</title>
        <authorList>
            <person name="Urbanowicz P."/>
            <person name="Izdebski R."/>
            <person name="Biedrzycka M."/>
            <person name="Gniadkowski M."/>
        </authorList>
    </citation>
    <scope>NUCLEOTIDE SEQUENCE</scope>
    <source>
        <strain evidence="1">NMI5768_13</strain>
    </source>
</reference>
<dbReference type="RefSeq" id="WP_010954335.1">
    <property type="nucleotide sequence ID" value="NZ_CP128540.1"/>
</dbReference>
<dbReference type="AlphaFoldDB" id="A0AAW7HZ40"/>
<sequence>MLRYTPYGWHMAANHSTLAFNDQPFDKTSDGYLLGNGRRGYKPRLMRFCSPDNLSPFQSGGINSYAYCQGDPINFVDPSGHSGVLPLQILAAQKLPPSSRPGNLRASNLRSSQLMFDDYIKLLNNKKPNLYTMETLEIFKGPHTDIMIRESARDAFISARSKDFSHLVIKEHRDRLILAGIDKVTSKQRDQARNAISLGTPPTDPEIIPLYRGLLEIRNLYGPPTVGSTTLISRPSALHGRNYQEQVKILRNSMHSSHFNTSPTQ</sequence>
<dbReference type="NCBIfam" id="TIGR03696">
    <property type="entry name" value="Rhs_assc_core"/>
    <property type="match status" value="1"/>
</dbReference>
<dbReference type="SUPFAM" id="SSF56399">
    <property type="entry name" value="ADP-ribosylation"/>
    <property type="match status" value="1"/>
</dbReference>
<accession>A0AAW7HZ40</accession>
<organism evidence="1 2">
    <name type="scientific">Pseudomonas alloputida</name>
    <dbReference type="NCBI Taxonomy" id="1940621"/>
    <lineage>
        <taxon>Bacteria</taxon>
        <taxon>Pseudomonadati</taxon>
        <taxon>Pseudomonadota</taxon>
        <taxon>Gammaproteobacteria</taxon>
        <taxon>Pseudomonadales</taxon>
        <taxon>Pseudomonadaceae</taxon>
        <taxon>Pseudomonas</taxon>
    </lineage>
</organism>
<gene>
    <name evidence="1" type="ORF">LU674_018790</name>
</gene>
<dbReference type="InterPro" id="IPR022385">
    <property type="entry name" value="Rhs_assc_core"/>
</dbReference>